<proteinExistence type="predicted"/>
<dbReference type="EMBL" id="AEWT01000016">
    <property type="protein sequence ID" value="EGC69301.1"/>
    <property type="molecule type" value="Genomic_DNA"/>
</dbReference>
<evidence type="ECO:0000313" key="1">
    <source>
        <dbReference type="EMBL" id="EGC69301.1"/>
    </source>
</evidence>
<comment type="caution">
    <text evidence="1">The sequence shown here is derived from an EMBL/GenBank/DDBJ whole genome shotgun (WGS) entry which is preliminary data.</text>
</comment>
<name>F0EKL0_ENTCA</name>
<dbReference type="AlphaFoldDB" id="F0EKL0"/>
<reference evidence="1 2" key="1">
    <citation type="submission" date="2011-01" db="EMBL/GenBank/DDBJ databases">
        <authorList>
            <person name="Muzny D."/>
            <person name="Qin X."/>
            <person name="Deng J."/>
            <person name="Jiang H."/>
            <person name="Liu Y."/>
            <person name="Qu J."/>
            <person name="Song X.-Z."/>
            <person name="Zhang L."/>
            <person name="Thornton R."/>
            <person name="Coyle M."/>
            <person name="Francisco L."/>
            <person name="Jackson L."/>
            <person name="Javaid M."/>
            <person name="Korchina V."/>
            <person name="Kovar C."/>
            <person name="Mata R."/>
            <person name="Mathew T."/>
            <person name="Ngo R."/>
            <person name="Nguyen L."/>
            <person name="Nguyen N."/>
            <person name="Okwuonu G."/>
            <person name="Ongeri F."/>
            <person name="Pham C."/>
            <person name="Simmons D."/>
            <person name="Wilczek-Boney K."/>
            <person name="Hale W."/>
            <person name="Jakkamsetti A."/>
            <person name="Pham P."/>
            <person name="Ruth R."/>
            <person name="San Lucas F."/>
            <person name="Warren J."/>
            <person name="Zhang J."/>
            <person name="Zhao Z."/>
            <person name="Zhou C."/>
            <person name="Zhu D."/>
            <person name="Lee S."/>
            <person name="Bess C."/>
            <person name="Blankenburg K."/>
            <person name="Forbes L."/>
            <person name="Fu Q."/>
            <person name="Gubbala S."/>
            <person name="Hirani K."/>
            <person name="Jayaseelan J.C."/>
            <person name="Lara F."/>
            <person name="Munidasa M."/>
            <person name="Palculict T."/>
            <person name="Patil S."/>
            <person name="Pu L.-L."/>
            <person name="Saada N."/>
            <person name="Tang L."/>
            <person name="Weissenberger G."/>
            <person name="Zhu Y."/>
            <person name="Hemphill L."/>
            <person name="Shang Y."/>
            <person name="Youmans B."/>
            <person name="Ayvaz T."/>
            <person name="Ross M."/>
            <person name="Santibanez J."/>
            <person name="Aqrawi P."/>
            <person name="Gross S."/>
            <person name="Joshi V."/>
            <person name="Fowler G."/>
            <person name="Nazareth L."/>
            <person name="Reid J."/>
            <person name="Worley K."/>
            <person name="Petrosino J."/>
            <person name="Highlander S."/>
            <person name="Gibbs R."/>
        </authorList>
    </citation>
    <scope>NUCLEOTIDE SEQUENCE [LARGE SCALE GENOMIC DNA]</scope>
    <source>
        <strain evidence="1 2">ATCC 12755</strain>
    </source>
</reference>
<evidence type="ECO:0000313" key="2">
    <source>
        <dbReference type="Proteomes" id="UP000004835"/>
    </source>
</evidence>
<accession>F0EKL0</accession>
<sequence>MSVSFLPSFVQKKKAKTTTPLDFHDLHLFWRIEIKSVNRPVSQ</sequence>
<gene>
    <name evidence="1" type="ORF">HMPREF9087_1916</name>
</gene>
<protein>
    <submittedName>
        <fullName evidence="1">Uncharacterized protein</fullName>
    </submittedName>
</protein>
<dbReference type="HOGENOM" id="CLU_3233227_0_0_9"/>
<dbReference type="Proteomes" id="UP000004835">
    <property type="component" value="Unassembled WGS sequence"/>
</dbReference>
<organism evidence="1 2">
    <name type="scientific">Enterococcus casseliflavus ATCC 12755</name>
    <dbReference type="NCBI Taxonomy" id="888066"/>
    <lineage>
        <taxon>Bacteria</taxon>
        <taxon>Bacillati</taxon>
        <taxon>Bacillota</taxon>
        <taxon>Bacilli</taxon>
        <taxon>Lactobacillales</taxon>
        <taxon>Enterococcaceae</taxon>
        <taxon>Enterococcus</taxon>
    </lineage>
</organism>